<keyword evidence="3" id="KW-1185">Reference proteome</keyword>
<dbReference type="AlphaFoldDB" id="A0A073CEP1"/>
<evidence type="ECO:0008006" key="4">
    <source>
        <dbReference type="Google" id="ProtNLM"/>
    </source>
</evidence>
<accession>A0A073CEP1</accession>
<keyword evidence="1" id="KW-1133">Transmembrane helix</keyword>
<dbReference type="HOGENOM" id="CLU_108245_1_0_3"/>
<dbReference type="Pfam" id="PF11317">
    <property type="entry name" value="DUF3119"/>
    <property type="match status" value="1"/>
</dbReference>
<dbReference type="PANTHER" id="PTHR35550:SF2">
    <property type="entry name" value="OS05G0401200 PROTEIN"/>
    <property type="match status" value="1"/>
</dbReference>
<keyword evidence="1" id="KW-0472">Membrane</keyword>
<name>A0A073CEP1_PLAA1</name>
<dbReference type="eggNOG" id="ENOG50318U5">
    <property type="taxonomic scope" value="Bacteria"/>
</dbReference>
<protein>
    <recommendedName>
        <fullName evidence="4">Glycerol dehydrogenase</fullName>
    </recommendedName>
</protein>
<organism evidence="2 3">
    <name type="scientific">Planktothrix agardhii (strain NIVA-CYA 126/8)</name>
    <dbReference type="NCBI Taxonomy" id="388467"/>
    <lineage>
        <taxon>Bacteria</taxon>
        <taxon>Bacillati</taxon>
        <taxon>Cyanobacteriota</taxon>
        <taxon>Cyanophyceae</taxon>
        <taxon>Oscillatoriophycideae</taxon>
        <taxon>Oscillatoriales</taxon>
        <taxon>Microcoleaceae</taxon>
        <taxon>Planktothrix</taxon>
    </lineage>
</organism>
<dbReference type="GeneID" id="77287258"/>
<evidence type="ECO:0000313" key="2">
    <source>
        <dbReference type="EMBL" id="KEI66143.1"/>
    </source>
</evidence>
<feature type="transmembrane region" description="Helical" evidence="1">
    <location>
        <begin position="19"/>
        <end position="35"/>
    </location>
</feature>
<reference evidence="2 3" key="1">
    <citation type="journal article" date="2014" name="Appl. Environ. Microbiol.">
        <title>Elucidation of insertion elements encoded on plasmids and in vitro construction of shuttle vectors from the toxic cyanobacterium Planktothrix.</title>
        <authorList>
            <person name="Christiansen G."/>
            <person name="Goesmann A."/>
            <person name="Kurmayer R."/>
        </authorList>
    </citation>
    <scope>NUCLEOTIDE SEQUENCE [LARGE SCALE GENOMIC DNA]</scope>
    <source>
        <strain evidence="2 3">NIVA-CYA 126/8</strain>
    </source>
</reference>
<dbReference type="STRING" id="388467.A19Y_1020"/>
<dbReference type="Proteomes" id="UP000027395">
    <property type="component" value="Chromosome"/>
</dbReference>
<dbReference type="PATRIC" id="fig|388467.6.peg.968"/>
<dbReference type="EMBL" id="CM002803">
    <property type="protein sequence ID" value="KEI66143.1"/>
    <property type="molecule type" value="Genomic_DNA"/>
</dbReference>
<keyword evidence="1" id="KW-0812">Transmembrane</keyword>
<gene>
    <name evidence="2" type="ORF">A19Y_1020</name>
</gene>
<feature type="transmembrane region" description="Helical" evidence="1">
    <location>
        <begin position="42"/>
        <end position="61"/>
    </location>
</feature>
<sequence>MTTTPTTQTSNIVELPPNYIIPIVLLISAFPLFLIQRWVSLGVAIFALFLLVQTALIRLQFTPTDLDVYRSGKLLRRFPYQDWINWEIFWTPVPILFYFREVKSIHFLPIIFDAKLLETCLKQHCGNLKQN</sequence>
<dbReference type="PANTHER" id="PTHR35550">
    <property type="match status" value="1"/>
</dbReference>
<evidence type="ECO:0000256" key="1">
    <source>
        <dbReference type="SAM" id="Phobius"/>
    </source>
</evidence>
<dbReference type="InterPro" id="IPR021467">
    <property type="entry name" value="DUF3119"/>
</dbReference>
<proteinExistence type="predicted"/>
<evidence type="ECO:0000313" key="3">
    <source>
        <dbReference type="Proteomes" id="UP000027395"/>
    </source>
</evidence>
<dbReference type="RefSeq" id="WP_026786379.1">
    <property type="nucleotide sequence ID" value="NZ_CM002803.1"/>
</dbReference>